<feature type="compositionally biased region" description="Polar residues" evidence="6">
    <location>
        <begin position="454"/>
        <end position="469"/>
    </location>
</feature>
<evidence type="ECO:0000256" key="3">
    <source>
        <dbReference type="ARBA" id="ARBA00022801"/>
    </source>
</evidence>
<dbReference type="HOGENOM" id="CLU_387698_0_0_10"/>
<comment type="caution">
    <text evidence="5">Lacks conserved residue(s) required for the propagation of feature annotation.</text>
</comment>
<dbReference type="SUPFAM" id="SSF54001">
    <property type="entry name" value="Cysteine proteinases"/>
    <property type="match status" value="1"/>
</dbReference>
<dbReference type="Pfam" id="PF00648">
    <property type="entry name" value="Peptidase_C2"/>
    <property type="match status" value="1"/>
</dbReference>
<dbReference type="STRING" id="1168034.FH5T_17515"/>
<keyword evidence="8" id="KW-0969">Cilium</keyword>
<sequence>MKIKVKRPGSSGKSSQSFFSKNNESGFFSRQAKLNVGQPNDKYEQEADQVADQVVSESNSSKPFFSPAENSITQTNLLSESITPLVQKQEEEEEEAQAKMETQNIQRESEEEELQPKLEIQQESEDEEKEEALQLKQENSGVSRQNMTEQLIAKSRGAGSPLTTKIQAEMESGFGADFSGVKIHTGSRAIQMNKDLGARAFTSGNDIYFNSGQFQPASDSGKKLLAHELTHTLQQGASSTQTLVQRSTADEAYQQVVDAASGWGTDEEGIFSAIRSCSERNQLRGRIQGILSSELSGYDLFKARLLLKYGPETNFPPGILTIWEATDGAGTNEELVYDAIRSSSNRALLKRSTWVQRTLTNEMSGHEYAKTQLLFRYGIESSYPAYINSLWTATVGTGTNESLIYNTMLTMSPTQLAELRTNTTFVGVVRDDLSGAELQRFNSMLSGTDPAIQANDSTAGYGATQTGPIATTGGDRDDTDAYSPDDIRQGALGDCYFLASLSAVARSNPASLRNRITRQSDGSYNVILYVRDEDNFRQQVVNVTATFPQGSGGTGGFTYARGGDANAHGTELWVRLFEKAYAKLRGSYDAIEADWAAVGLGAVTGEQAENIALSSITNANLKTRIDQAFRAQKPVTVTSNSESFFNGLTGILQTYANSHNIVGPHVYAVMSVTDDEITLRNPHGGSTAVVTMPWVLLRYYFYRVTSIRLPSR</sequence>
<keyword evidence="3" id="KW-0378">Hydrolase</keyword>
<evidence type="ECO:0000256" key="4">
    <source>
        <dbReference type="ARBA" id="ARBA00022807"/>
    </source>
</evidence>
<feature type="region of interest" description="Disordered" evidence="6">
    <location>
        <begin position="453"/>
        <end position="483"/>
    </location>
</feature>
<dbReference type="SMART" id="SM00230">
    <property type="entry name" value="CysPc"/>
    <property type="match status" value="1"/>
</dbReference>
<evidence type="ECO:0000256" key="1">
    <source>
        <dbReference type="ARBA" id="ARBA00007623"/>
    </source>
</evidence>
<reference evidence="8 10" key="1">
    <citation type="submission" date="2014-03" db="EMBL/GenBank/DDBJ databases">
        <title>Complete genome sequence of a deeply braunched marine Bacteroidia bacterium Draconibacterium orientale type strain FH5T.</title>
        <authorList>
            <person name="Li X."/>
            <person name="Wang X."/>
            <person name="Xie Z."/>
            <person name="Du Z."/>
            <person name="Chen G."/>
        </authorList>
    </citation>
    <scope>NUCLEOTIDE SEQUENCE [LARGE SCALE GENOMIC DNA]</scope>
    <source>
        <strain evidence="8 10">FH5</strain>
    </source>
</reference>
<organism evidence="9 11">
    <name type="scientific">Draconibacterium orientale</name>
    <dbReference type="NCBI Taxonomy" id="1168034"/>
    <lineage>
        <taxon>Bacteria</taxon>
        <taxon>Pseudomonadati</taxon>
        <taxon>Bacteroidota</taxon>
        <taxon>Bacteroidia</taxon>
        <taxon>Marinilabiliales</taxon>
        <taxon>Prolixibacteraceae</taxon>
        <taxon>Draconibacterium</taxon>
    </lineage>
</organism>
<evidence type="ECO:0000256" key="2">
    <source>
        <dbReference type="ARBA" id="ARBA00022670"/>
    </source>
</evidence>
<feature type="domain" description="Calpain catalytic" evidence="7">
    <location>
        <begin position="483"/>
        <end position="694"/>
    </location>
</feature>
<dbReference type="AlphaFoldDB" id="X5DJY4"/>
<dbReference type="eggNOG" id="COG4842">
    <property type="taxonomic scope" value="Bacteria"/>
</dbReference>
<dbReference type="KEGG" id="dori:FH5T_17515"/>
<evidence type="ECO:0000259" key="7">
    <source>
        <dbReference type="PROSITE" id="PS50203"/>
    </source>
</evidence>
<evidence type="ECO:0000256" key="5">
    <source>
        <dbReference type="PROSITE-ProRule" id="PRU00239"/>
    </source>
</evidence>
<dbReference type="OrthoDB" id="292792at2"/>
<dbReference type="InterPro" id="IPR001300">
    <property type="entry name" value="Peptidase_C2_calpain_cat"/>
</dbReference>
<reference evidence="9 11" key="2">
    <citation type="submission" date="2016-10" db="EMBL/GenBank/DDBJ databases">
        <authorList>
            <person name="de Groot N.N."/>
        </authorList>
    </citation>
    <scope>NUCLEOTIDE SEQUENCE [LARGE SCALE GENOMIC DNA]</scope>
    <source>
        <strain evidence="9 11">DSM 25947</strain>
    </source>
</reference>
<keyword evidence="8" id="KW-0966">Cell projection</keyword>
<evidence type="ECO:0000313" key="11">
    <source>
        <dbReference type="Proteomes" id="UP000181981"/>
    </source>
</evidence>
<name>X5DJY4_9BACT</name>
<keyword evidence="8" id="KW-0282">Flagellum</keyword>
<evidence type="ECO:0000313" key="10">
    <source>
        <dbReference type="Proteomes" id="UP000023772"/>
    </source>
</evidence>
<feature type="compositionally biased region" description="Polar residues" evidence="6">
    <location>
        <begin position="55"/>
        <end position="86"/>
    </location>
</feature>
<gene>
    <name evidence="8" type="ORF">FH5T_17515</name>
    <name evidence="9" type="ORF">SAMN05444285_101172</name>
</gene>
<dbReference type="GO" id="GO:0006508">
    <property type="term" value="P:proteolysis"/>
    <property type="evidence" value="ECO:0007669"/>
    <property type="project" value="UniProtKB-KW"/>
</dbReference>
<proteinExistence type="inferred from homology"/>
<evidence type="ECO:0000313" key="9">
    <source>
        <dbReference type="EMBL" id="SES67931.1"/>
    </source>
</evidence>
<keyword evidence="2 9" id="KW-0645">Protease</keyword>
<protein>
    <submittedName>
        <fullName evidence="9">Calpain family cysteine protease</fullName>
    </submittedName>
    <submittedName>
        <fullName evidence="8">Flagellar motor protein MotB</fullName>
    </submittedName>
</protein>
<dbReference type="InterPro" id="IPR025295">
    <property type="entry name" value="eCIS_core_dom"/>
</dbReference>
<dbReference type="EMBL" id="CP007451">
    <property type="protein sequence ID" value="AHW60832.1"/>
    <property type="molecule type" value="Genomic_DNA"/>
</dbReference>
<dbReference type="RefSeq" id="WP_051567967.1">
    <property type="nucleotide sequence ID" value="NZ_FOHT01000001.1"/>
</dbReference>
<dbReference type="PANTHER" id="PTHR10183:SF379">
    <property type="entry name" value="CALPAIN-5"/>
    <property type="match status" value="1"/>
</dbReference>
<dbReference type="GO" id="GO:0005544">
    <property type="term" value="F:calcium-dependent phospholipid binding"/>
    <property type="evidence" value="ECO:0007669"/>
    <property type="project" value="InterPro"/>
</dbReference>
<feature type="region of interest" description="Disordered" evidence="6">
    <location>
        <begin position="1"/>
        <end position="143"/>
    </location>
</feature>
<dbReference type="Pfam" id="PF13699">
    <property type="entry name" value="eCIS_core"/>
    <property type="match status" value="1"/>
</dbReference>
<dbReference type="eggNOG" id="COG5412">
    <property type="taxonomic scope" value="Bacteria"/>
</dbReference>
<evidence type="ECO:0000256" key="6">
    <source>
        <dbReference type="SAM" id="MobiDB-lite"/>
    </source>
</evidence>
<dbReference type="EMBL" id="FOHT01000001">
    <property type="protein sequence ID" value="SES67931.1"/>
    <property type="molecule type" value="Genomic_DNA"/>
</dbReference>
<dbReference type="InterPro" id="IPR037104">
    <property type="entry name" value="Annexin_sf"/>
</dbReference>
<dbReference type="GO" id="GO:0004198">
    <property type="term" value="F:calcium-dependent cysteine-type endopeptidase activity"/>
    <property type="evidence" value="ECO:0007669"/>
    <property type="project" value="InterPro"/>
</dbReference>
<keyword evidence="4" id="KW-0788">Thiol protease</keyword>
<dbReference type="Proteomes" id="UP000023772">
    <property type="component" value="Chromosome"/>
</dbReference>
<accession>X5DJY4</accession>
<evidence type="ECO:0000313" key="8">
    <source>
        <dbReference type="EMBL" id="AHW60832.1"/>
    </source>
</evidence>
<dbReference type="InterPro" id="IPR038765">
    <property type="entry name" value="Papain-like_cys_pep_sf"/>
</dbReference>
<dbReference type="PANTHER" id="PTHR10183">
    <property type="entry name" value="CALPAIN"/>
    <property type="match status" value="1"/>
</dbReference>
<keyword evidence="10" id="KW-1185">Reference proteome</keyword>
<dbReference type="InterPro" id="IPR022684">
    <property type="entry name" value="Calpain_cysteine_protease"/>
</dbReference>
<dbReference type="PROSITE" id="PS50203">
    <property type="entry name" value="CALPAIN_CAT"/>
    <property type="match status" value="1"/>
</dbReference>
<dbReference type="Proteomes" id="UP000181981">
    <property type="component" value="Unassembled WGS sequence"/>
</dbReference>
<dbReference type="GO" id="GO:0005509">
    <property type="term" value="F:calcium ion binding"/>
    <property type="evidence" value="ECO:0007669"/>
    <property type="project" value="InterPro"/>
</dbReference>
<feature type="compositionally biased region" description="Low complexity" evidence="6">
    <location>
        <begin position="9"/>
        <end position="25"/>
    </location>
</feature>
<dbReference type="SUPFAM" id="SSF47874">
    <property type="entry name" value="Annexin"/>
    <property type="match status" value="1"/>
</dbReference>
<comment type="similarity">
    <text evidence="1">Belongs to the peptidase C2 family.</text>
</comment>